<dbReference type="GO" id="GO:0004169">
    <property type="term" value="F:dolichyl-phosphate-mannose-protein mannosyltransferase activity"/>
    <property type="evidence" value="ECO:0007669"/>
    <property type="project" value="TreeGrafter"/>
</dbReference>
<evidence type="ECO:0000313" key="13">
    <source>
        <dbReference type="Proteomes" id="UP000814243"/>
    </source>
</evidence>
<keyword evidence="7 10" id="KW-1133">Transmembrane helix</keyword>
<accession>A0A922M221</accession>
<comment type="pathway">
    <text evidence="2">Protein modification; protein glycosylation.</text>
</comment>
<evidence type="ECO:0000256" key="2">
    <source>
        <dbReference type="ARBA" id="ARBA00004922"/>
    </source>
</evidence>
<evidence type="ECO:0000256" key="4">
    <source>
        <dbReference type="ARBA" id="ARBA00022676"/>
    </source>
</evidence>
<keyword evidence="4" id="KW-0328">Glycosyltransferase</keyword>
<dbReference type="PANTHER" id="PTHR10050:SF46">
    <property type="entry name" value="PROTEIN O-MANNOSYL-TRANSFERASE 2"/>
    <property type="match status" value="1"/>
</dbReference>
<evidence type="ECO:0000259" key="11">
    <source>
        <dbReference type="Pfam" id="PF02366"/>
    </source>
</evidence>
<evidence type="ECO:0000256" key="5">
    <source>
        <dbReference type="ARBA" id="ARBA00022679"/>
    </source>
</evidence>
<evidence type="ECO:0000256" key="8">
    <source>
        <dbReference type="ARBA" id="ARBA00023136"/>
    </source>
</evidence>
<dbReference type="PANTHER" id="PTHR10050">
    <property type="entry name" value="DOLICHYL-PHOSPHATE-MANNOSE--PROTEIN MANNOSYLTRANSFERASE"/>
    <property type="match status" value="1"/>
</dbReference>
<evidence type="ECO:0000313" key="12">
    <source>
        <dbReference type="EMBL" id="KAH9628282.1"/>
    </source>
</evidence>
<protein>
    <recommendedName>
        <fullName evidence="9">Protein O-mannosyl-transferase 2</fullName>
    </recommendedName>
</protein>
<keyword evidence="8 10" id="KW-0472">Membrane</keyword>
<feature type="transmembrane region" description="Helical" evidence="10">
    <location>
        <begin position="55"/>
        <end position="73"/>
    </location>
</feature>
<evidence type="ECO:0000256" key="7">
    <source>
        <dbReference type="ARBA" id="ARBA00022989"/>
    </source>
</evidence>
<comment type="similarity">
    <text evidence="3">Belongs to the glycosyltransferase 39 family.</text>
</comment>
<evidence type="ECO:0000256" key="3">
    <source>
        <dbReference type="ARBA" id="ARBA00007222"/>
    </source>
</evidence>
<comment type="caution">
    <text evidence="12">The sequence shown here is derived from an EMBL/GenBank/DDBJ whole genome shotgun (WGS) entry which is preliminary data.</text>
</comment>
<evidence type="ECO:0000256" key="9">
    <source>
        <dbReference type="ARBA" id="ARBA00039583"/>
    </source>
</evidence>
<dbReference type="Pfam" id="PF02366">
    <property type="entry name" value="PMT"/>
    <property type="match status" value="1"/>
</dbReference>
<dbReference type="AlphaFoldDB" id="A0A922M221"/>
<dbReference type="GO" id="GO:0005783">
    <property type="term" value="C:endoplasmic reticulum"/>
    <property type="evidence" value="ECO:0007669"/>
    <property type="project" value="TreeGrafter"/>
</dbReference>
<dbReference type="EMBL" id="JACEFF010000920">
    <property type="protein sequence ID" value="KAH9628282.1"/>
    <property type="molecule type" value="Genomic_DNA"/>
</dbReference>
<proteinExistence type="inferred from homology"/>
<gene>
    <name evidence="12" type="ORF">HF086_017357</name>
</gene>
<organism evidence="12 13">
    <name type="scientific">Spodoptera exigua</name>
    <name type="common">Beet armyworm</name>
    <name type="synonym">Noctua fulgens</name>
    <dbReference type="NCBI Taxonomy" id="7107"/>
    <lineage>
        <taxon>Eukaryota</taxon>
        <taxon>Metazoa</taxon>
        <taxon>Ecdysozoa</taxon>
        <taxon>Arthropoda</taxon>
        <taxon>Hexapoda</taxon>
        <taxon>Insecta</taxon>
        <taxon>Pterygota</taxon>
        <taxon>Neoptera</taxon>
        <taxon>Endopterygota</taxon>
        <taxon>Lepidoptera</taxon>
        <taxon>Glossata</taxon>
        <taxon>Ditrysia</taxon>
        <taxon>Noctuoidea</taxon>
        <taxon>Noctuidae</taxon>
        <taxon>Amphipyrinae</taxon>
        <taxon>Spodoptera</taxon>
    </lineage>
</organism>
<dbReference type="Proteomes" id="UP000814243">
    <property type="component" value="Unassembled WGS sequence"/>
</dbReference>
<dbReference type="InterPro" id="IPR003342">
    <property type="entry name" value="ArnT-like_N"/>
</dbReference>
<feature type="domain" description="ArnT-like N-terminal" evidence="11">
    <location>
        <begin position="1"/>
        <end position="217"/>
    </location>
</feature>
<dbReference type="GO" id="GO:0016020">
    <property type="term" value="C:membrane"/>
    <property type="evidence" value="ECO:0007669"/>
    <property type="project" value="InterPro"/>
</dbReference>
<feature type="transmembrane region" description="Helical" evidence="10">
    <location>
        <begin position="79"/>
        <end position="96"/>
    </location>
</feature>
<keyword evidence="5" id="KW-0808">Transferase</keyword>
<reference evidence="12" key="1">
    <citation type="journal article" date="2021" name="G3 (Bethesda)">
        <title>Genome and transcriptome analysis of the beet armyworm Spodoptera exigua reveals targets for pest control. .</title>
        <authorList>
            <person name="Simon S."/>
            <person name="Breeschoten T."/>
            <person name="Jansen H.J."/>
            <person name="Dirks R.P."/>
            <person name="Schranz M.E."/>
            <person name="Ros V.I.D."/>
        </authorList>
    </citation>
    <scope>NUCLEOTIDE SEQUENCE</scope>
    <source>
        <strain evidence="12">TB_SE_WUR_2020</strain>
    </source>
</reference>
<evidence type="ECO:0000256" key="1">
    <source>
        <dbReference type="ARBA" id="ARBA00004127"/>
    </source>
</evidence>
<evidence type="ECO:0000256" key="10">
    <source>
        <dbReference type="SAM" id="Phobius"/>
    </source>
</evidence>
<feature type="transmembrane region" description="Helical" evidence="10">
    <location>
        <begin position="191"/>
        <end position="212"/>
    </location>
</feature>
<evidence type="ECO:0000256" key="6">
    <source>
        <dbReference type="ARBA" id="ARBA00022692"/>
    </source>
</evidence>
<comment type="subcellular location">
    <subcellularLocation>
        <location evidence="1">Endomembrane system</location>
        <topology evidence="1">Multi-pass membrane protein</topology>
    </subcellularLocation>
</comment>
<dbReference type="InterPro" id="IPR027005">
    <property type="entry name" value="PMT-like"/>
</dbReference>
<feature type="transmembrane region" description="Helical" evidence="10">
    <location>
        <begin position="140"/>
        <end position="170"/>
    </location>
</feature>
<keyword evidence="6 10" id="KW-0812">Transmembrane</keyword>
<name>A0A922M221_SPOEX</name>
<sequence length="223" mass="25246">MASWYINRTFFFDVHPPLGKMLIALSGKLTGYDGTFPFEKPGDKYEGARYEGMRLFCTTLGALIIPLTFLSIWEMTKSLESTLIGTMLLLCDVGFLTLNRYILLDPILLFFMSCSIYGAFKVRTLTEDNLQPFSVRMLSWQLFLGASLACTMSVKFVGLFVVLFVGLRTIADLWNVLGDLSKPVSLTVKHLIGRTVTLILWPTLLYVLFFWIHLTVLSKRSVA</sequence>